<comment type="caution">
    <text evidence="2">The sequence shown here is derived from an EMBL/GenBank/DDBJ whole genome shotgun (WGS) entry which is preliminary data.</text>
</comment>
<gene>
    <name evidence="2" type="ORF">Raf01_59390</name>
</gene>
<sequence>MRSRRTADRRNPPDGLRARGRGDERVLFPVSMERVLAIPVSRLESLFLDELTTLPAQTLSFPVARRRACHRALWGAGGRPPRVGPA</sequence>
<evidence type="ECO:0000313" key="2">
    <source>
        <dbReference type="EMBL" id="GIH17767.1"/>
    </source>
</evidence>
<protein>
    <submittedName>
        <fullName evidence="2">Uncharacterized protein</fullName>
    </submittedName>
</protein>
<keyword evidence="3" id="KW-1185">Reference proteome</keyword>
<dbReference type="EMBL" id="BONZ01000057">
    <property type="protein sequence ID" value="GIH17767.1"/>
    <property type="molecule type" value="Genomic_DNA"/>
</dbReference>
<dbReference type="AlphaFoldDB" id="A0A8J3QX73"/>
<evidence type="ECO:0000256" key="1">
    <source>
        <dbReference type="SAM" id="MobiDB-lite"/>
    </source>
</evidence>
<feature type="region of interest" description="Disordered" evidence="1">
    <location>
        <begin position="1"/>
        <end position="20"/>
    </location>
</feature>
<proteinExistence type="predicted"/>
<name>A0A8J3QX73_9ACTN</name>
<organism evidence="2 3">
    <name type="scientific">Rugosimonospora africana</name>
    <dbReference type="NCBI Taxonomy" id="556532"/>
    <lineage>
        <taxon>Bacteria</taxon>
        <taxon>Bacillati</taxon>
        <taxon>Actinomycetota</taxon>
        <taxon>Actinomycetes</taxon>
        <taxon>Micromonosporales</taxon>
        <taxon>Micromonosporaceae</taxon>
        <taxon>Rugosimonospora</taxon>
    </lineage>
</organism>
<reference evidence="2" key="1">
    <citation type="submission" date="2021-01" db="EMBL/GenBank/DDBJ databases">
        <title>Whole genome shotgun sequence of Rugosimonospora africana NBRC 104875.</title>
        <authorList>
            <person name="Komaki H."/>
            <person name="Tamura T."/>
        </authorList>
    </citation>
    <scope>NUCLEOTIDE SEQUENCE</scope>
    <source>
        <strain evidence="2">NBRC 104875</strain>
    </source>
</reference>
<evidence type="ECO:0000313" key="3">
    <source>
        <dbReference type="Proteomes" id="UP000642748"/>
    </source>
</evidence>
<dbReference type="Proteomes" id="UP000642748">
    <property type="component" value="Unassembled WGS sequence"/>
</dbReference>
<accession>A0A8J3QX73</accession>